<feature type="compositionally biased region" description="Low complexity" evidence="1">
    <location>
        <begin position="65"/>
        <end position="99"/>
    </location>
</feature>
<feature type="compositionally biased region" description="Polar residues" evidence="1">
    <location>
        <begin position="424"/>
        <end position="439"/>
    </location>
</feature>
<organism evidence="2 3">
    <name type="scientific">Podarcis muralis</name>
    <name type="common">Wall lizard</name>
    <name type="synonym">Lacerta muralis</name>
    <dbReference type="NCBI Taxonomy" id="64176"/>
    <lineage>
        <taxon>Eukaryota</taxon>
        <taxon>Metazoa</taxon>
        <taxon>Chordata</taxon>
        <taxon>Craniata</taxon>
        <taxon>Vertebrata</taxon>
        <taxon>Euteleostomi</taxon>
        <taxon>Lepidosauria</taxon>
        <taxon>Squamata</taxon>
        <taxon>Bifurcata</taxon>
        <taxon>Unidentata</taxon>
        <taxon>Episquamata</taxon>
        <taxon>Laterata</taxon>
        <taxon>Lacertibaenia</taxon>
        <taxon>Lacertidae</taxon>
        <taxon>Podarcis</taxon>
    </lineage>
</organism>
<evidence type="ECO:0000313" key="2">
    <source>
        <dbReference type="Ensembl" id="ENSPMRP00000031338.1"/>
    </source>
</evidence>
<feature type="compositionally biased region" description="Pro residues" evidence="1">
    <location>
        <begin position="26"/>
        <end position="36"/>
    </location>
</feature>
<feature type="region of interest" description="Disordered" evidence="1">
    <location>
        <begin position="1"/>
        <end position="200"/>
    </location>
</feature>
<feature type="compositionally biased region" description="Acidic residues" evidence="1">
    <location>
        <begin position="102"/>
        <end position="115"/>
    </location>
</feature>
<name>A0A670K1D9_PODMU</name>
<reference evidence="2 3" key="1">
    <citation type="journal article" date="2019" name="Proc. Natl. Acad. Sci. U.S.A.">
        <title>Regulatory changes in pterin and carotenoid genes underlie balanced color polymorphisms in the wall lizard.</title>
        <authorList>
            <person name="Andrade P."/>
            <person name="Pinho C."/>
            <person name="Perez I de Lanuza G."/>
            <person name="Afonso S."/>
            <person name="Brejcha J."/>
            <person name="Rubin C.J."/>
            <person name="Wallerman O."/>
            <person name="Pereira P."/>
            <person name="Sabatino S.J."/>
            <person name="Bellati A."/>
            <person name="Pellitteri-Rosa D."/>
            <person name="Bosakova Z."/>
            <person name="Bunikis I."/>
            <person name="Carretero M.A."/>
            <person name="Feiner N."/>
            <person name="Marsik P."/>
            <person name="Pauperio F."/>
            <person name="Salvi D."/>
            <person name="Soler L."/>
            <person name="While G.M."/>
            <person name="Uller T."/>
            <person name="Font E."/>
            <person name="Andersson L."/>
            <person name="Carneiro M."/>
        </authorList>
    </citation>
    <scope>NUCLEOTIDE SEQUENCE</scope>
</reference>
<feature type="compositionally biased region" description="Acidic residues" evidence="1">
    <location>
        <begin position="136"/>
        <end position="161"/>
    </location>
</feature>
<protein>
    <submittedName>
        <fullName evidence="2">Uncharacterized protein</fullName>
    </submittedName>
</protein>
<sequence>MKLQAVMENLQRQQRARLQQEMESRQPPPADPPSALPAPAAAAMAFSRSRSQEPAAEEAGEPESARIQRAQMAALAAMREAAAGLSQSSSPGPSEASRGSAEEEEEEEEDEEDDGGVFPRETVSEDEEMKAKWADEEFDEDLGEEEEDDYDEDEEMAEEEGVPMSGEAARSSPGPPLLRKQQPTLPYRGETSRLAGGPERLSASLPHLSQVQTQPLDHGDWTYEEQFKQVSFHGRLSFLPFQVSGVFGWGGRDTAKTDLSFKSEPVKAVKVLCECLEAVGGWMAANRLRLNPDKTEGLFLGDRGRVGVEDSLVLNGVTVPLKDQVRSLGVILDAQLSMEAQVKSMCRAAISGTQDETLPARRLSGQSGACSGYLPLGLLPCALRGATFEGDPETTTNPECGCQTGDWERPPRPHNTGPERPTLAPSSFPSTIQSVGADL</sequence>
<feature type="region of interest" description="Disordered" evidence="1">
    <location>
        <begin position="389"/>
        <end position="439"/>
    </location>
</feature>
<dbReference type="Proteomes" id="UP000472272">
    <property type="component" value="Chromosome 18"/>
</dbReference>
<dbReference type="Ensembl" id="ENSPMRT00000033238.1">
    <property type="protein sequence ID" value="ENSPMRP00000031338.1"/>
    <property type="gene ID" value="ENSPMRG00000020315.1"/>
</dbReference>
<evidence type="ECO:0000313" key="3">
    <source>
        <dbReference type="Proteomes" id="UP000472272"/>
    </source>
</evidence>
<reference evidence="2" key="3">
    <citation type="submission" date="2025-09" db="UniProtKB">
        <authorList>
            <consortium name="Ensembl"/>
        </authorList>
    </citation>
    <scope>IDENTIFICATION</scope>
</reference>
<keyword evidence="3" id="KW-1185">Reference proteome</keyword>
<dbReference type="AlphaFoldDB" id="A0A670K1D9"/>
<dbReference type="PANTHER" id="PTHR33332">
    <property type="entry name" value="REVERSE TRANSCRIPTASE DOMAIN-CONTAINING PROTEIN"/>
    <property type="match status" value="1"/>
</dbReference>
<evidence type="ECO:0000256" key="1">
    <source>
        <dbReference type="SAM" id="MobiDB-lite"/>
    </source>
</evidence>
<accession>A0A670K1D9</accession>
<proteinExistence type="predicted"/>
<reference evidence="2" key="2">
    <citation type="submission" date="2025-08" db="UniProtKB">
        <authorList>
            <consortium name="Ensembl"/>
        </authorList>
    </citation>
    <scope>IDENTIFICATION</scope>
</reference>